<evidence type="ECO:0000313" key="4">
    <source>
        <dbReference type="Proteomes" id="UP000234349"/>
    </source>
</evidence>
<comment type="caution">
    <text evidence="3">The sequence shown here is derived from an EMBL/GenBank/DDBJ whole genome shotgun (WGS) entry which is preliminary data.</text>
</comment>
<feature type="signal peptide" evidence="2">
    <location>
        <begin position="1"/>
        <end position="26"/>
    </location>
</feature>
<organism evidence="3 4">
    <name type="scientific">Latilactobacillus sakei</name>
    <name type="common">Lactobacillus sakei</name>
    <dbReference type="NCBI Taxonomy" id="1599"/>
    <lineage>
        <taxon>Bacteria</taxon>
        <taxon>Bacillati</taxon>
        <taxon>Bacillota</taxon>
        <taxon>Bacilli</taxon>
        <taxon>Lactobacillales</taxon>
        <taxon>Lactobacillaceae</taxon>
        <taxon>Latilactobacillus</taxon>
    </lineage>
</organism>
<accession>A0AAX0VEU3</accession>
<dbReference type="Proteomes" id="UP000234349">
    <property type="component" value="Unassembled WGS sequence"/>
</dbReference>
<reference evidence="3 4" key="1">
    <citation type="submission" date="2016-09" db="EMBL/GenBank/DDBJ databases">
        <authorList>
            <person name="Inglin R.C."/>
        </authorList>
    </citation>
    <scope>NUCLEOTIDE SEQUENCE [LARGE SCALE GENOMIC DNA]</scope>
    <source>
        <strain evidence="3 4">RI-517</strain>
    </source>
</reference>
<evidence type="ECO:0000256" key="2">
    <source>
        <dbReference type="SAM" id="SignalP"/>
    </source>
</evidence>
<sequence length="116" mass="13190">MYKRYFFTFLLGGSLFLLFTPIRAEAVPATSSATIQFSNQQTLPVVPLPRPPLIAAPDNAGQWHMTPLEYVPPLTQRLSQTSITDIRYYQLIGLLLLLTTILLIKKEATYYEKNND</sequence>
<keyword evidence="1" id="KW-0472">Membrane</keyword>
<dbReference type="RefSeq" id="WP_076632469.1">
    <property type="nucleotide sequence ID" value="NZ_CP017273.1"/>
</dbReference>
<name>A0AAX0VEU3_LATSK</name>
<feature type="chain" id="PRO_5043746202" description="LPXTG cell wall anchor domain-containing protein" evidence="2">
    <location>
        <begin position="27"/>
        <end position="116"/>
    </location>
</feature>
<gene>
    <name evidence="3" type="ORF">CUR37_03895</name>
</gene>
<dbReference type="AlphaFoldDB" id="A0AAX0VEU3"/>
<proteinExistence type="predicted"/>
<keyword evidence="2" id="KW-0732">Signal</keyword>
<keyword evidence="1" id="KW-1133">Transmembrane helix</keyword>
<dbReference type="EMBL" id="MKGH01000013">
    <property type="protein sequence ID" value="PKX78874.1"/>
    <property type="molecule type" value="Genomic_DNA"/>
</dbReference>
<keyword evidence="1" id="KW-0812">Transmembrane</keyword>
<evidence type="ECO:0000313" key="3">
    <source>
        <dbReference type="EMBL" id="PKX78874.1"/>
    </source>
</evidence>
<protein>
    <recommendedName>
        <fullName evidence="5">LPXTG cell wall anchor domain-containing protein</fullName>
    </recommendedName>
</protein>
<evidence type="ECO:0000256" key="1">
    <source>
        <dbReference type="SAM" id="Phobius"/>
    </source>
</evidence>
<evidence type="ECO:0008006" key="5">
    <source>
        <dbReference type="Google" id="ProtNLM"/>
    </source>
</evidence>
<feature type="transmembrane region" description="Helical" evidence="1">
    <location>
        <begin position="86"/>
        <end position="104"/>
    </location>
</feature>